<accession>A0A540VTX1</accession>
<dbReference type="Proteomes" id="UP000315400">
    <property type="component" value="Unassembled WGS sequence"/>
</dbReference>
<dbReference type="EMBL" id="VIFK01000020">
    <property type="protein sequence ID" value="TQF00208.1"/>
    <property type="molecule type" value="Genomic_DNA"/>
</dbReference>
<organism evidence="2 3">
    <name type="scientific">Spiribacter salinus</name>
    <dbReference type="NCBI Taxonomy" id="1335746"/>
    <lineage>
        <taxon>Bacteria</taxon>
        <taxon>Pseudomonadati</taxon>
        <taxon>Pseudomonadota</taxon>
        <taxon>Gammaproteobacteria</taxon>
        <taxon>Chromatiales</taxon>
        <taxon>Ectothiorhodospiraceae</taxon>
        <taxon>Spiribacter</taxon>
    </lineage>
</organism>
<dbReference type="AlphaFoldDB" id="A0A540VTX1"/>
<evidence type="ECO:0000313" key="3">
    <source>
        <dbReference type="Proteomes" id="UP000315400"/>
    </source>
</evidence>
<protein>
    <submittedName>
        <fullName evidence="2">Uncharacterized protein</fullName>
    </submittedName>
</protein>
<gene>
    <name evidence="2" type="ORF">FKY71_04680</name>
</gene>
<name>A0A540VTX1_9GAMM</name>
<feature type="compositionally biased region" description="Basic and acidic residues" evidence="1">
    <location>
        <begin position="57"/>
        <end position="66"/>
    </location>
</feature>
<reference evidence="2 3" key="1">
    <citation type="submission" date="2019-06" db="EMBL/GenBank/DDBJ databases">
        <title>Metagenome assembled Genome of Spiribacter salinus SL48-SHIP from the microbial mat of Salt Lake 48 (Novosibirsk region, Russia).</title>
        <authorList>
            <person name="Shipova A."/>
            <person name="Rozanov A.S."/>
            <person name="Bryanskaya A.V."/>
            <person name="Peltek S.E."/>
        </authorList>
    </citation>
    <scope>NUCLEOTIDE SEQUENCE [LARGE SCALE GENOMIC DNA]</scope>
    <source>
        <strain evidence="2">SL48-SHIP-2</strain>
    </source>
</reference>
<comment type="caution">
    <text evidence="2">The sequence shown here is derived from an EMBL/GenBank/DDBJ whole genome shotgun (WGS) entry which is preliminary data.</text>
</comment>
<feature type="region of interest" description="Disordered" evidence="1">
    <location>
        <begin position="1"/>
        <end position="94"/>
    </location>
</feature>
<feature type="compositionally biased region" description="Basic residues" evidence="1">
    <location>
        <begin position="45"/>
        <end position="54"/>
    </location>
</feature>
<feature type="compositionally biased region" description="Low complexity" evidence="1">
    <location>
        <begin position="70"/>
        <end position="94"/>
    </location>
</feature>
<evidence type="ECO:0000313" key="2">
    <source>
        <dbReference type="EMBL" id="TQF00208.1"/>
    </source>
</evidence>
<proteinExistence type="predicted"/>
<evidence type="ECO:0000256" key="1">
    <source>
        <dbReference type="SAM" id="MobiDB-lite"/>
    </source>
</evidence>
<sequence length="94" mass="9770">MTHGHHRSAPCTGTHSSKPPRPAARHTPASGRGTAHTEQPTGRARSGRPRRSASRHASTEPRDAGEPKQTTTPAAPAAATARVRLARRAATGTA</sequence>